<evidence type="ECO:0000313" key="1">
    <source>
        <dbReference type="EnsemblPlants" id="Bra037838.1-P"/>
    </source>
</evidence>
<dbReference type="HOGENOM" id="CLU_2674589_0_0_1"/>
<dbReference type="Proteomes" id="UP000011750">
    <property type="component" value="Chromosome A09"/>
</dbReference>
<sequence length="75" mass="8107">MALRATQSTGRIAAAALRRVARPLSTDAVVETDYKRGEIGKVSGIPEEHLSRKLELRHNKDLANLANGRSTSSPP</sequence>
<reference evidence="1 2" key="1">
    <citation type="journal article" date="2011" name="Nat. Genet.">
        <title>The genome of the mesopolyploid crop species Brassica rapa.</title>
        <authorList>
            <consortium name="Brassica rapa Genome Sequencing Project Consortium"/>
            <person name="Wang X."/>
            <person name="Wang H."/>
            <person name="Wang J."/>
            <person name="Sun R."/>
            <person name="Wu J."/>
            <person name="Liu S."/>
            <person name="Bai Y."/>
            <person name="Mun J.H."/>
            <person name="Bancroft I."/>
            <person name="Cheng F."/>
            <person name="Huang S."/>
            <person name="Li X."/>
            <person name="Hua W."/>
            <person name="Wang J."/>
            <person name="Wang X."/>
            <person name="Freeling M."/>
            <person name="Pires J.C."/>
            <person name="Paterson A.H."/>
            <person name="Chalhoub B."/>
            <person name="Wang B."/>
            <person name="Hayward A."/>
            <person name="Sharpe A.G."/>
            <person name="Park B.S."/>
            <person name="Weisshaar B."/>
            <person name="Liu B."/>
            <person name="Li B."/>
            <person name="Liu B."/>
            <person name="Tong C."/>
            <person name="Song C."/>
            <person name="Duran C."/>
            <person name="Peng C."/>
            <person name="Geng C."/>
            <person name="Koh C."/>
            <person name="Lin C."/>
            <person name="Edwards D."/>
            <person name="Mu D."/>
            <person name="Shen D."/>
            <person name="Soumpourou E."/>
            <person name="Li F."/>
            <person name="Fraser F."/>
            <person name="Conant G."/>
            <person name="Lassalle G."/>
            <person name="King G.J."/>
            <person name="Bonnema G."/>
            <person name="Tang H."/>
            <person name="Wang H."/>
            <person name="Belcram H."/>
            <person name="Zhou H."/>
            <person name="Hirakawa H."/>
            <person name="Abe H."/>
            <person name="Guo H."/>
            <person name="Wang H."/>
            <person name="Jin H."/>
            <person name="Parkin I.A."/>
            <person name="Batley J."/>
            <person name="Kim J.S."/>
            <person name="Just J."/>
            <person name="Li J."/>
            <person name="Xu J."/>
            <person name="Deng J."/>
            <person name="Kim J.A."/>
            <person name="Li J."/>
            <person name="Yu J."/>
            <person name="Meng J."/>
            <person name="Wang J."/>
            <person name="Min J."/>
            <person name="Poulain J."/>
            <person name="Wang J."/>
            <person name="Hatakeyama K."/>
            <person name="Wu K."/>
            <person name="Wang L."/>
            <person name="Fang L."/>
            <person name="Trick M."/>
            <person name="Links M.G."/>
            <person name="Zhao M."/>
            <person name="Jin M."/>
            <person name="Ramchiary N."/>
            <person name="Drou N."/>
            <person name="Berkman P.J."/>
            <person name="Cai Q."/>
            <person name="Huang Q."/>
            <person name="Li R."/>
            <person name="Tabata S."/>
            <person name="Cheng S."/>
            <person name="Zhang S."/>
            <person name="Zhang S."/>
            <person name="Huang S."/>
            <person name="Sato S."/>
            <person name="Sun S."/>
            <person name="Kwon S.J."/>
            <person name="Choi S.R."/>
            <person name="Lee T.H."/>
            <person name="Fan W."/>
            <person name="Zhao X."/>
            <person name="Tan X."/>
            <person name="Xu X."/>
            <person name="Wang Y."/>
            <person name="Qiu Y."/>
            <person name="Yin Y."/>
            <person name="Li Y."/>
            <person name="Du Y."/>
            <person name="Liao Y."/>
            <person name="Lim Y."/>
            <person name="Narusaka Y."/>
            <person name="Wang Y."/>
            <person name="Wang Z."/>
            <person name="Li Z."/>
            <person name="Wang Z."/>
            <person name="Xiong Z."/>
            <person name="Zhang Z."/>
        </authorList>
    </citation>
    <scope>NUCLEOTIDE SEQUENCE [LARGE SCALE GENOMIC DNA]</scope>
    <source>
        <strain evidence="1 2">cv. Chiifu-401-42</strain>
    </source>
</reference>
<dbReference type="AlphaFoldDB" id="M4F9S5"/>
<evidence type="ECO:0000313" key="2">
    <source>
        <dbReference type="Proteomes" id="UP000011750"/>
    </source>
</evidence>
<dbReference type="InParanoid" id="M4F9S5"/>
<accession>M4F9S5</accession>
<organism evidence="1 2">
    <name type="scientific">Brassica campestris</name>
    <name type="common">Field mustard</name>
    <dbReference type="NCBI Taxonomy" id="3711"/>
    <lineage>
        <taxon>Eukaryota</taxon>
        <taxon>Viridiplantae</taxon>
        <taxon>Streptophyta</taxon>
        <taxon>Embryophyta</taxon>
        <taxon>Tracheophyta</taxon>
        <taxon>Spermatophyta</taxon>
        <taxon>Magnoliopsida</taxon>
        <taxon>eudicotyledons</taxon>
        <taxon>Gunneridae</taxon>
        <taxon>Pentapetalae</taxon>
        <taxon>rosids</taxon>
        <taxon>malvids</taxon>
        <taxon>Brassicales</taxon>
        <taxon>Brassicaceae</taxon>
        <taxon>Brassiceae</taxon>
        <taxon>Brassica</taxon>
    </lineage>
</organism>
<dbReference type="Gramene" id="Bra037838.1">
    <property type="protein sequence ID" value="Bra037838.1-P"/>
    <property type="gene ID" value="Bra037838"/>
</dbReference>
<proteinExistence type="predicted"/>
<reference evidence="1 2" key="2">
    <citation type="journal article" date="2018" name="Hortic Res">
        <title>Improved Brassica rapa reference genome by single-molecule sequencing and chromosome conformation capture technologies.</title>
        <authorList>
            <person name="Zhang L."/>
            <person name="Cai X."/>
            <person name="Wu J."/>
            <person name="Liu M."/>
            <person name="Grob S."/>
            <person name="Cheng F."/>
            <person name="Liang J."/>
            <person name="Cai C."/>
            <person name="Liu Z."/>
            <person name="Liu B."/>
            <person name="Wang F."/>
            <person name="Li S."/>
            <person name="Liu F."/>
            <person name="Li X."/>
            <person name="Cheng L."/>
            <person name="Yang W."/>
            <person name="Li M.H."/>
            <person name="Grossniklaus U."/>
            <person name="Zheng H."/>
            <person name="Wang X."/>
        </authorList>
    </citation>
    <scope>NUCLEOTIDE SEQUENCE [LARGE SCALE GENOMIC DNA]</scope>
    <source>
        <strain evidence="1 2">cv. Chiifu-401-42</strain>
    </source>
</reference>
<reference evidence="1" key="3">
    <citation type="submission" date="2023-03" db="UniProtKB">
        <authorList>
            <consortium name="EnsemblPlants"/>
        </authorList>
    </citation>
    <scope>IDENTIFICATION</scope>
    <source>
        <strain evidence="1">cv. Chiifu-401-42</strain>
    </source>
</reference>
<dbReference type="STRING" id="51351.M4F9S5"/>
<name>M4F9S5_BRACM</name>
<protein>
    <submittedName>
        <fullName evidence="1">Uncharacterized protein</fullName>
    </submittedName>
</protein>
<keyword evidence="2" id="KW-1185">Reference proteome</keyword>
<dbReference type="eggNOG" id="KOG3389">
    <property type="taxonomic scope" value="Eukaryota"/>
</dbReference>
<dbReference type="EnsemblPlants" id="Bra037838.1">
    <property type="protein sequence ID" value="Bra037838.1-P"/>
    <property type="gene ID" value="Bra037838"/>
</dbReference>